<dbReference type="PANTHER" id="PTHR31376">
    <property type="entry name" value="OS09G0467300 PROTEIN-RELATED"/>
    <property type="match status" value="1"/>
</dbReference>
<feature type="transmembrane region" description="Helical" evidence="8">
    <location>
        <begin position="78"/>
        <end position="96"/>
    </location>
</feature>
<evidence type="ECO:0000256" key="2">
    <source>
        <dbReference type="ARBA" id="ARBA00006213"/>
    </source>
</evidence>
<keyword evidence="5 8" id="KW-1133">Transmembrane helix</keyword>
<feature type="transmembrane region" description="Helical" evidence="8">
    <location>
        <begin position="206"/>
        <end position="229"/>
    </location>
</feature>
<dbReference type="EMBL" id="HBFS01005340">
    <property type="protein sequence ID" value="CAD8910399.1"/>
    <property type="molecule type" value="Transcribed_RNA"/>
</dbReference>
<keyword evidence="4 8" id="KW-0812">Transmembrane</keyword>
<gene>
    <name evidence="9" type="ORF">BSP0115_LOCUS3604</name>
</gene>
<feature type="transmembrane region" description="Helical" evidence="8">
    <location>
        <begin position="169"/>
        <end position="185"/>
    </location>
</feature>
<evidence type="ECO:0000313" key="9">
    <source>
        <dbReference type="EMBL" id="CAD8910399.1"/>
    </source>
</evidence>
<feature type="transmembrane region" description="Helical" evidence="8">
    <location>
        <begin position="249"/>
        <end position="266"/>
    </location>
</feature>
<feature type="transmembrane region" description="Helical" evidence="8">
    <location>
        <begin position="278"/>
        <end position="301"/>
    </location>
</feature>
<comment type="similarity">
    <text evidence="2">Belongs to the purine permeases (TC 2.A.7.14) family.</text>
</comment>
<sequence>MKDKTRYLLLVALVALRIFSASTDVLVVKSLNYKLEVRLPLYCALMLNAYGPLWAPIYAGVRWKWWPDHSITWPRVRAYTVLSLFGSVGTPLRMFGMNSLPGSVYVVVSTSNLVFSALLQKALFPSRRRTVFHNLAVGLCASAIILVSLGEEKEEDKQVCDAGSCVDNYAVGFAAVLCAAFLDATKTAVTDRLLDKGARHGPKAALTVFELLLFNAMVQPVMISCILAFSDEKDLWGETFAYVSAQGNTAALVGFSVLLGIGKLTARFSKYQTVAFKTAFFFVLVDTVRRMLTGLAAMVFLGESVTYNKLMGIALSTCGVLTYGYGSHLNKLAKKELDMQKVAMVSGAELVRVSDADSEVAEPDVGRVTSGSLSPPVRQPAGTQDGGALSGDRRDRVRKASSR</sequence>
<evidence type="ECO:0000256" key="1">
    <source>
        <dbReference type="ARBA" id="ARBA00004370"/>
    </source>
</evidence>
<accession>A0A7S1C5Y7</accession>
<evidence type="ECO:0000256" key="4">
    <source>
        <dbReference type="ARBA" id="ARBA00022692"/>
    </source>
</evidence>
<dbReference type="GO" id="GO:0015211">
    <property type="term" value="F:purine nucleoside transmembrane transporter activity"/>
    <property type="evidence" value="ECO:0007669"/>
    <property type="project" value="InterPro"/>
</dbReference>
<dbReference type="Pfam" id="PF16913">
    <property type="entry name" value="PUNUT"/>
    <property type="match status" value="1"/>
</dbReference>
<evidence type="ECO:0000256" key="7">
    <source>
        <dbReference type="SAM" id="MobiDB-lite"/>
    </source>
</evidence>
<feature type="transmembrane region" description="Helical" evidence="8">
    <location>
        <begin position="307"/>
        <end position="326"/>
    </location>
</feature>
<dbReference type="AlphaFoldDB" id="A0A7S1C5Y7"/>
<feature type="transmembrane region" description="Helical" evidence="8">
    <location>
        <begin position="102"/>
        <end position="119"/>
    </location>
</feature>
<proteinExistence type="inferred from homology"/>
<feature type="transmembrane region" description="Helical" evidence="8">
    <location>
        <begin position="131"/>
        <end position="149"/>
    </location>
</feature>
<reference evidence="9" key="1">
    <citation type="submission" date="2021-01" db="EMBL/GenBank/DDBJ databases">
        <authorList>
            <person name="Corre E."/>
            <person name="Pelletier E."/>
            <person name="Niang G."/>
            <person name="Scheremetjew M."/>
            <person name="Finn R."/>
            <person name="Kale V."/>
            <person name="Holt S."/>
            <person name="Cochrane G."/>
            <person name="Meng A."/>
            <person name="Brown T."/>
            <person name="Cohen L."/>
        </authorList>
    </citation>
    <scope>NUCLEOTIDE SEQUENCE</scope>
    <source>
        <strain evidence="9">Ms1</strain>
    </source>
</reference>
<dbReference type="PANTHER" id="PTHR31376:SF105">
    <property type="entry name" value="PURINE PERMEASE-RELATED"/>
    <property type="match status" value="1"/>
</dbReference>
<comment type="subcellular location">
    <subcellularLocation>
        <location evidence="1">Membrane</location>
    </subcellularLocation>
</comment>
<organism evidence="9">
    <name type="scientific">Bicosoecida sp. CB-2014</name>
    <dbReference type="NCBI Taxonomy" id="1486930"/>
    <lineage>
        <taxon>Eukaryota</taxon>
        <taxon>Sar</taxon>
        <taxon>Stramenopiles</taxon>
        <taxon>Bigyra</taxon>
        <taxon>Opalozoa</taxon>
        <taxon>Bicosoecida</taxon>
    </lineage>
</organism>
<keyword evidence="3" id="KW-0813">Transport</keyword>
<name>A0A7S1C5Y7_9STRA</name>
<evidence type="ECO:0000256" key="3">
    <source>
        <dbReference type="ARBA" id="ARBA00022448"/>
    </source>
</evidence>
<evidence type="ECO:0000256" key="6">
    <source>
        <dbReference type="ARBA" id="ARBA00023136"/>
    </source>
</evidence>
<feature type="region of interest" description="Disordered" evidence="7">
    <location>
        <begin position="358"/>
        <end position="403"/>
    </location>
</feature>
<protein>
    <recommendedName>
        <fullName evidence="10">Sugar phosphate transporter domain-containing protein</fullName>
    </recommendedName>
</protein>
<dbReference type="GO" id="GO:0005345">
    <property type="term" value="F:purine nucleobase transmembrane transporter activity"/>
    <property type="evidence" value="ECO:0007669"/>
    <property type="project" value="UniProtKB-ARBA"/>
</dbReference>
<evidence type="ECO:0000256" key="8">
    <source>
        <dbReference type="SAM" id="Phobius"/>
    </source>
</evidence>
<evidence type="ECO:0008006" key="10">
    <source>
        <dbReference type="Google" id="ProtNLM"/>
    </source>
</evidence>
<keyword evidence="6 8" id="KW-0472">Membrane</keyword>
<dbReference type="InterPro" id="IPR030182">
    <property type="entry name" value="PUP_plant"/>
</dbReference>
<evidence type="ECO:0000256" key="5">
    <source>
        <dbReference type="ARBA" id="ARBA00022989"/>
    </source>
</evidence>
<feature type="transmembrane region" description="Helical" evidence="8">
    <location>
        <begin position="39"/>
        <end position="57"/>
    </location>
</feature>
<dbReference type="GO" id="GO:0016020">
    <property type="term" value="C:membrane"/>
    <property type="evidence" value="ECO:0007669"/>
    <property type="project" value="UniProtKB-SubCell"/>
</dbReference>